<dbReference type="Gene3D" id="3.30.40.10">
    <property type="entry name" value="Zinc/RING finger domain, C3HC4 (zinc finger)"/>
    <property type="match status" value="1"/>
</dbReference>
<dbReference type="PROSITE" id="PS50089">
    <property type="entry name" value="ZF_RING_2"/>
    <property type="match status" value="1"/>
</dbReference>
<evidence type="ECO:0000256" key="1">
    <source>
        <dbReference type="PROSITE-ProRule" id="PRU00175"/>
    </source>
</evidence>
<dbReference type="GO" id="GO:0072344">
    <property type="term" value="P:rescue of stalled ribosome"/>
    <property type="evidence" value="ECO:0007669"/>
    <property type="project" value="InterPro"/>
</dbReference>
<dbReference type="Proteomes" id="UP001231189">
    <property type="component" value="Unassembled WGS sequence"/>
</dbReference>
<keyword evidence="1" id="KW-0863">Zinc-finger</keyword>
<dbReference type="InterPro" id="IPR001841">
    <property type="entry name" value="Znf_RING"/>
</dbReference>
<accession>A0AAD8WY22</accession>
<dbReference type="InterPro" id="IPR044288">
    <property type="entry name" value="ZNF598/HEL2"/>
</dbReference>
<dbReference type="GO" id="GO:0043022">
    <property type="term" value="F:ribosome binding"/>
    <property type="evidence" value="ECO:0007669"/>
    <property type="project" value="TreeGrafter"/>
</dbReference>
<name>A0AAD8WY22_LOLMU</name>
<reference evidence="3" key="1">
    <citation type="submission" date="2023-07" db="EMBL/GenBank/DDBJ databases">
        <title>A chromosome-level genome assembly of Lolium multiflorum.</title>
        <authorList>
            <person name="Chen Y."/>
            <person name="Copetti D."/>
            <person name="Kolliker R."/>
            <person name="Studer B."/>
        </authorList>
    </citation>
    <scope>NUCLEOTIDE SEQUENCE</scope>
    <source>
        <strain evidence="3">02402/16</strain>
        <tissue evidence="3">Leaf</tissue>
    </source>
</reference>
<feature type="domain" description="RING-type" evidence="2">
    <location>
        <begin position="62"/>
        <end position="103"/>
    </location>
</feature>
<dbReference type="PANTHER" id="PTHR22938">
    <property type="entry name" value="ZINC FINGER PROTEIN 598"/>
    <property type="match status" value="1"/>
</dbReference>
<gene>
    <name evidence="3" type="ORF">QYE76_043604</name>
</gene>
<keyword evidence="1" id="KW-0862">Zinc</keyword>
<dbReference type="GO" id="GO:0016567">
    <property type="term" value="P:protein ubiquitination"/>
    <property type="evidence" value="ECO:0007669"/>
    <property type="project" value="TreeGrafter"/>
</dbReference>
<evidence type="ECO:0000313" key="3">
    <source>
        <dbReference type="EMBL" id="KAK1682756.1"/>
    </source>
</evidence>
<evidence type="ECO:0000259" key="2">
    <source>
        <dbReference type="PROSITE" id="PS50089"/>
    </source>
</evidence>
<dbReference type="SUPFAM" id="SSF57850">
    <property type="entry name" value="RING/U-box"/>
    <property type="match status" value="1"/>
</dbReference>
<proteinExistence type="predicted"/>
<protein>
    <recommendedName>
        <fullName evidence="2">RING-type domain-containing protein</fullName>
    </recommendedName>
</protein>
<dbReference type="EMBL" id="JAUUTY010000002">
    <property type="protein sequence ID" value="KAK1682756.1"/>
    <property type="molecule type" value="Genomic_DNA"/>
</dbReference>
<keyword evidence="4" id="KW-1185">Reference proteome</keyword>
<dbReference type="PANTHER" id="PTHR22938:SF15">
    <property type="entry name" value="OS01G0568000 PROTEIN"/>
    <property type="match status" value="1"/>
</dbReference>
<organism evidence="3 4">
    <name type="scientific">Lolium multiflorum</name>
    <name type="common">Italian ryegrass</name>
    <name type="synonym">Lolium perenne subsp. multiflorum</name>
    <dbReference type="NCBI Taxonomy" id="4521"/>
    <lineage>
        <taxon>Eukaryota</taxon>
        <taxon>Viridiplantae</taxon>
        <taxon>Streptophyta</taxon>
        <taxon>Embryophyta</taxon>
        <taxon>Tracheophyta</taxon>
        <taxon>Spermatophyta</taxon>
        <taxon>Magnoliopsida</taxon>
        <taxon>Liliopsida</taxon>
        <taxon>Poales</taxon>
        <taxon>Poaceae</taxon>
        <taxon>BOP clade</taxon>
        <taxon>Pooideae</taxon>
        <taxon>Poodae</taxon>
        <taxon>Poeae</taxon>
        <taxon>Poeae Chloroplast Group 2 (Poeae type)</taxon>
        <taxon>Loliodinae</taxon>
        <taxon>Loliinae</taxon>
        <taxon>Lolium</taxon>
    </lineage>
</organism>
<sequence>MAQVAAGNGSHVIDIDADDSAERMDQPPLPDQLAATANNHCHVIDVVTVDTTAARPPELHECAVCMERLMWVAVGPCGHHEVCSKCAVRIRSVDSNRLCCICRAPCPAVLVTRRSRTSGDGKLIYSDELSSLALAADEGPVGNYWYHKASAAYFDDERQYNEAQRACSEIQRAEAGDEQDEDDHEERSSVCLLIVYEQSKHSNTFLIGSRSWHALATARTWLEDLRDDARCQGPLSGLGSLPALRVA</sequence>
<comment type="caution">
    <text evidence="3">The sequence shown here is derived from an EMBL/GenBank/DDBJ whole genome shotgun (WGS) entry which is preliminary data.</text>
</comment>
<dbReference type="GO" id="GO:0008270">
    <property type="term" value="F:zinc ion binding"/>
    <property type="evidence" value="ECO:0007669"/>
    <property type="project" value="UniProtKB-KW"/>
</dbReference>
<dbReference type="GO" id="GO:0061630">
    <property type="term" value="F:ubiquitin protein ligase activity"/>
    <property type="evidence" value="ECO:0007669"/>
    <property type="project" value="InterPro"/>
</dbReference>
<evidence type="ECO:0000313" key="4">
    <source>
        <dbReference type="Proteomes" id="UP001231189"/>
    </source>
</evidence>
<dbReference type="AlphaFoldDB" id="A0AAD8WY22"/>
<dbReference type="InterPro" id="IPR013083">
    <property type="entry name" value="Znf_RING/FYVE/PHD"/>
</dbReference>
<keyword evidence="1" id="KW-0479">Metal-binding</keyword>
<dbReference type="Pfam" id="PF13920">
    <property type="entry name" value="zf-C3HC4_3"/>
    <property type="match status" value="1"/>
</dbReference>